<dbReference type="Proteomes" id="UP000305238">
    <property type="component" value="Unassembled WGS sequence"/>
</dbReference>
<dbReference type="OrthoDB" id="3480078at2"/>
<name>A0A5S4H2N2_9ACTN</name>
<dbReference type="RefSeq" id="WP_138636998.1">
    <property type="nucleotide sequence ID" value="NZ_VCKZ01000094.1"/>
</dbReference>
<keyword evidence="3" id="KW-1185">Reference proteome</keyword>
<feature type="chain" id="PRO_5039561766" description="Lipoprotein" evidence="1">
    <location>
        <begin position="23"/>
        <end position="142"/>
    </location>
</feature>
<keyword evidence="1" id="KW-0732">Signal</keyword>
<dbReference type="AlphaFoldDB" id="A0A5S4H2N2"/>
<evidence type="ECO:0000256" key="1">
    <source>
        <dbReference type="SAM" id="SignalP"/>
    </source>
</evidence>
<accession>A0A5S4H2N2</accession>
<feature type="signal peptide" evidence="1">
    <location>
        <begin position="1"/>
        <end position="22"/>
    </location>
</feature>
<protein>
    <recommendedName>
        <fullName evidence="4">Lipoprotein</fullName>
    </recommendedName>
</protein>
<proteinExistence type="predicted"/>
<gene>
    <name evidence="2" type="ORF">ETD96_15220</name>
</gene>
<evidence type="ECO:0000313" key="3">
    <source>
        <dbReference type="Proteomes" id="UP000305238"/>
    </source>
</evidence>
<evidence type="ECO:0000313" key="2">
    <source>
        <dbReference type="EMBL" id="TMR38984.1"/>
    </source>
</evidence>
<sequence length="142" mass="14154">MRSAPAAAVLALCAGCSGSSSGQVVCSPCGPPVTVTVSGLGQLVGDGWRVRVCVGELPCTALPVPGRKATPSCGQVPCNWAGPDALQVTLSGEARPLAGLPVRVTTSRRGKTGVVQGTATMAFTAGRKPCGCDRAHADVRVG</sequence>
<reference evidence="2 3" key="1">
    <citation type="submission" date="2019-05" db="EMBL/GenBank/DDBJ databases">
        <title>Draft genome sequence of Actinomadura geliboluensis A8036.</title>
        <authorList>
            <person name="Saricaoglu S."/>
            <person name="Isik K."/>
        </authorList>
    </citation>
    <scope>NUCLEOTIDE SEQUENCE [LARGE SCALE GENOMIC DNA]</scope>
    <source>
        <strain evidence="2 3">A8036</strain>
    </source>
</reference>
<evidence type="ECO:0008006" key="4">
    <source>
        <dbReference type="Google" id="ProtNLM"/>
    </source>
</evidence>
<comment type="caution">
    <text evidence="2">The sequence shown here is derived from an EMBL/GenBank/DDBJ whole genome shotgun (WGS) entry which is preliminary data.</text>
</comment>
<organism evidence="2 3">
    <name type="scientific">Actinomadura geliboluensis</name>
    <dbReference type="NCBI Taxonomy" id="882440"/>
    <lineage>
        <taxon>Bacteria</taxon>
        <taxon>Bacillati</taxon>
        <taxon>Actinomycetota</taxon>
        <taxon>Actinomycetes</taxon>
        <taxon>Streptosporangiales</taxon>
        <taxon>Thermomonosporaceae</taxon>
        <taxon>Actinomadura</taxon>
    </lineage>
</organism>
<dbReference type="EMBL" id="VCKZ01000094">
    <property type="protein sequence ID" value="TMR38984.1"/>
    <property type="molecule type" value="Genomic_DNA"/>
</dbReference>